<proteinExistence type="predicted"/>
<comment type="caution">
    <text evidence="3">The sequence shown here is derived from an EMBL/GenBank/DDBJ whole genome shotgun (WGS) entry which is preliminary data.</text>
</comment>
<keyword evidence="1" id="KW-0472">Membrane</keyword>
<reference evidence="3" key="1">
    <citation type="submission" date="2017-07" db="EMBL/GenBank/DDBJ databases">
        <title>The cable genome - Insights into the physiology and evolution of filamentous bacteria capable of sulfide oxidation via long distance electron transfer.</title>
        <authorList>
            <person name="Thorup C."/>
            <person name="Bjerg J.T."/>
            <person name="Schreiber L."/>
            <person name="Nielsen L.P."/>
            <person name="Kjeldsen K.U."/>
            <person name="Boesen T."/>
            <person name="Boggild A."/>
            <person name="Meysman F."/>
            <person name="Geelhoed J."/>
            <person name="Schramm A."/>
        </authorList>
    </citation>
    <scope>NUCLEOTIDE SEQUENCE [LARGE SCALE GENOMIC DNA]</scope>
    <source>
        <strain evidence="3">GS</strain>
    </source>
</reference>
<dbReference type="CDD" id="cd04179">
    <property type="entry name" value="DPM_DPG-synthase_like"/>
    <property type="match status" value="1"/>
</dbReference>
<evidence type="ECO:0000313" key="3">
    <source>
        <dbReference type="EMBL" id="TAA74430.1"/>
    </source>
</evidence>
<dbReference type="Pfam" id="PF00535">
    <property type="entry name" value="Glycos_transf_2"/>
    <property type="match status" value="1"/>
</dbReference>
<dbReference type="GO" id="GO:0016740">
    <property type="term" value="F:transferase activity"/>
    <property type="evidence" value="ECO:0007669"/>
    <property type="project" value="UniProtKB-KW"/>
</dbReference>
<dbReference type="InterPro" id="IPR050256">
    <property type="entry name" value="Glycosyltransferase_2"/>
</dbReference>
<feature type="domain" description="Glycosyltransferase 2-like" evidence="2">
    <location>
        <begin position="9"/>
        <end position="172"/>
    </location>
</feature>
<name>A0A521G096_9BACT</name>
<keyword evidence="1" id="KW-1133">Transmembrane helix</keyword>
<evidence type="ECO:0000256" key="1">
    <source>
        <dbReference type="SAM" id="Phobius"/>
    </source>
</evidence>
<dbReference type="InterPro" id="IPR001173">
    <property type="entry name" value="Glyco_trans_2-like"/>
</dbReference>
<dbReference type="EMBL" id="NQJD01000027">
    <property type="protein sequence ID" value="TAA74430.1"/>
    <property type="molecule type" value="Genomic_DNA"/>
</dbReference>
<feature type="transmembrane region" description="Helical" evidence="1">
    <location>
        <begin position="251"/>
        <end position="275"/>
    </location>
</feature>
<gene>
    <name evidence="3" type="ORF">CDV28_12733</name>
</gene>
<keyword evidence="4" id="KW-1185">Reference proteome</keyword>
<evidence type="ECO:0000259" key="2">
    <source>
        <dbReference type="Pfam" id="PF00535"/>
    </source>
</evidence>
<dbReference type="Proteomes" id="UP000316238">
    <property type="component" value="Unassembled WGS sequence"/>
</dbReference>
<keyword evidence="1" id="KW-0812">Transmembrane</keyword>
<organism evidence="3 4">
    <name type="scientific">Candidatus Electronema aureum</name>
    <dbReference type="NCBI Taxonomy" id="2005002"/>
    <lineage>
        <taxon>Bacteria</taxon>
        <taxon>Pseudomonadati</taxon>
        <taxon>Thermodesulfobacteriota</taxon>
        <taxon>Desulfobulbia</taxon>
        <taxon>Desulfobulbales</taxon>
        <taxon>Desulfobulbaceae</taxon>
        <taxon>Candidatus Electronema</taxon>
    </lineage>
</organism>
<feature type="transmembrane region" description="Helical" evidence="1">
    <location>
        <begin position="287"/>
        <end position="306"/>
    </location>
</feature>
<dbReference type="PANTHER" id="PTHR48090:SF6">
    <property type="entry name" value="SLR5056 PROTEIN"/>
    <property type="match status" value="1"/>
</dbReference>
<accession>A0A521G096</accession>
<evidence type="ECO:0000313" key="4">
    <source>
        <dbReference type="Proteomes" id="UP000316238"/>
    </source>
</evidence>
<sequence length="315" mass="35808">MFLDKKIAVVIPAHDEERLISKVIGTMPDFVDYIVVVDDKSSDSTAVVVRKLTESNRKIVLIPHEENRGVGAAIATGYKWARDHQVDVTAVMAADFQMDPADLPRIVKPVCTGECDYTKGNRLFRGESWGMIPKHRYIGNSFLSLFTKIASGYWHIADSQSGYTAISLQALRAIDLDAIYPRYGMPNDLLISLNIANFRVRDISIRPVYNVGEVSGIRLKKVIFTIPCILVKGFSRRMVEKYIIRDFHPLIFFYTLGLIFFFFTVILTIRAFIFLGIDGKLPPINTLAAMFSFMSSSIFILFGMWFDMEYNKELK</sequence>
<dbReference type="AlphaFoldDB" id="A0A521G096"/>
<dbReference type="PANTHER" id="PTHR48090">
    <property type="entry name" value="UNDECAPRENYL-PHOSPHATE 4-DEOXY-4-FORMAMIDO-L-ARABINOSE TRANSFERASE-RELATED"/>
    <property type="match status" value="1"/>
</dbReference>
<dbReference type="InterPro" id="IPR029044">
    <property type="entry name" value="Nucleotide-diphossugar_trans"/>
</dbReference>
<protein>
    <submittedName>
        <fullName evidence="3">Glycosyltransferase involved in cell wall bisynthesis</fullName>
    </submittedName>
</protein>
<dbReference type="SUPFAM" id="SSF53448">
    <property type="entry name" value="Nucleotide-diphospho-sugar transferases"/>
    <property type="match status" value="1"/>
</dbReference>
<dbReference type="Gene3D" id="3.90.550.10">
    <property type="entry name" value="Spore Coat Polysaccharide Biosynthesis Protein SpsA, Chain A"/>
    <property type="match status" value="1"/>
</dbReference>